<keyword evidence="4" id="KW-1185">Reference proteome</keyword>
<sequence length="568" mass="67535">MEFNNADIETFFSSKSVKYTIPVYQRAYAWQKQEWQTFLEDLKESLQGENQYFYGNILLEKINSSNKEFDIIDGQQRLTTVIIFIRAVINVLSEKETELSVEKFDREEIKKNYLIYQKRIKFIPVEYDSTAWEAIIVRNDGQFKPESTSQRRYVECKVFFEEELRKLTTEEILALFYKLQASEVNIITLSGKKESSLMFELQNNRGKELTNLEKIKAFFMYKIYSNTSADETENLIEGLSRTFEEIYRTLSYIAILNEDQVLRYHNQAYLNGYAYRNIDDVKDELLKSENPVNWIGEYSTNLLKSFKYIKEFEQDTIEEKRNLEKLGIPAWTWPFIMKGYQYYSNPLPQRREYLQLLEKIAFRDKLISTRAKFEDRLNPILKNFKGDFQNLSLSIKEMLGESCYWANYRFNEVLNGSYQLTSNTQAQLLRYIFWEYEKFIQNKGYSINEVELENEEIEHISPQTEPTDKNKSSGYDLNEKGLYDDEFKEKYLNSIGNLLLISKSHNASIGNKPFSEKLNSYRNNPLLNQQAEIKDYVDDLERPVWKREQITKRGKAIIDFVLKRWKIG</sequence>
<dbReference type="InterPro" id="IPR004919">
    <property type="entry name" value="GmrSD_N"/>
</dbReference>
<evidence type="ECO:0000259" key="2">
    <source>
        <dbReference type="Pfam" id="PF07510"/>
    </source>
</evidence>
<dbReference type="STRING" id="263852.SAMN02745116_01726"/>
<evidence type="ECO:0008006" key="5">
    <source>
        <dbReference type="Google" id="ProtNLM"/>
    </source>
</evidence>
<dbReference type="InterPro" id="IPR011089">
    <property type="entry name" value="GmrSD_C"/>
</dbReference>
<dbReference type="RefSeq" id="WP_078807660.1">
    <property type="nucleotide sequence ID" value="NZ_FUXI01000020.1"/>
</dbReference>
<accession>A0A1T4PBK3</accession>
<dbReference type="Pfam" id="PF03235">
    <property type="entry name" value="GmrSD_N"/>
    <property type="match status" value="1"/>
</dbReference>
<dbReference type="PANTHER" id="PTHR35149">
    <property type="entry name" value="SLL5132 PROTEIN"/>
    <property type="match status" value="1"/>
</dbReference>
<dbReference type="Pfam" id="PF07510">
    <property type="entry name" value="GmrSD_C"/>
    <property type="match status" value="1"/>
</dbReference>
<reference evidence="3 4" key="1">
    <citation type="submission" date="2017-02" db="EMBL/GenBank/DDBJ databases">
        <authorList>
            <person name="Peterson S.W."/>
        </authorList>
    </citation>
    <scope>NUCLEOTIDE SEQUENCE [LARGE SCALE GENOMIC DNA]</scope>
    <source>
        <strain evidence="3 4">ATCC BAA-1030</strain>
    </source>
</reference>
<dbReference type="Proteomes" id="UP000190328">
    <property type="component" value="Unassembled WGS sequence"/>
</dbReference>
<proteinExistence type="predicted"/>
<dbReference type="AlphaFoldDB" id="A0A1T4PBK3"/>
<dbReference type="OrthoDB" id="9798761at2"/>
<name>A0A1T4PBK3_9ENTE</name>
<evidence type="ECO:0000259" key="1">
    <source>
        <dbReference type="Pfam" id="PF03235"/>
    </source>
</evidence>
<evidence type="ECO:0000313" key="4">
    <source>
        <dbReference type="Proteomes" id="UP000190328"/>
    </source>
</evidence>
<feature type="domain" description="GmrSD restriction endonucleases C-terminal" evidence="2">
    <location>
        <begin position="422"/>
        <end position="559"/>
    </location>
</feature>
<protein>
    <recommendedName>
        <fullName evidence="5">DUF262 domain-containing protein</fullName>
    </recommendedName>
</protein>
<feature type="domain" description="GmrSD restriction endonucleases N-terminal" evidence="1">
    <location>
        <begin position="8"/>
        <end position="220"/>
    </location>
</feature>
<dbReference type="EMBL" id="FUXI01000020">
    <property type="protein sequence ID" value="SJZ88761.1"/>
    <property type="molecule type" value="Genomic_DNA"/>
</dbReference>
<dbReference type="PANTHER" id="PTHR35149:SF1">
    <property type="entry name" value="DUF5655 DOMAIN-CONTAINING PROTEIN"/>
    <property type="match status" value="1"/>
</dbReference>
<gene>
    <name evidence="3" type="ORF">SAMN02745116_01726</name>
</gene>
<evidence type="ECO:0000313" key="3">
    <source>
        <dbReference type="EMBL" id="SJZ88761.1"/>
    </source>
</evidence>
<organism evidence="3 4">
    <name type="scientific">Pilibacter termitis</name>
    <dbReference type="NCBI Taxonomy" id="263852"/>
    <lineage>
        <taxon>Bacteria</taxon>
        <taxon>Bacillati</taxon>
        <taxon>Bacillota</taxon>
        <taxon>Bacilli</taxon>
        <taxon>Lactobacillales</taxon>
        <taxon>Enterococcaceae</taxon>
        <taxon>Pilibacter</taxon>
    </lineage>
</organism>